<comment type="cofactor">
    <cofactor evidence="1">
        <name>Mo-bis(molybdopterin guanine dinucleotide)</name>
        <dbReference type="ChEBI" id="CHEBI:60539"/>
    </cofactor>
</comment>
<feature type="domain" description="Molybdopterin oxidoreductase N-terminal" evidence="8">
    <location>
        <begin position="10"/>
        <end position="50"/>
    </location>
</feature>
<evidence type="ECO:0000256" key="5">
    <source>
        <dbReference type="ARBA" id="ARBA00023002"/>
    </source>
</evidence>
<keyword evidence="3" id="KW-0500">Molybdenum</keyword>
<dbReference type="AlphaFoldDB" id="A0A2N8KQQ8"/>
<keyword evidence="9" id="KW-0808">Transferase</keyword>
<name>A0A2N8KQQ8_9BURK</name>
<dbReference type="Gene3D" id="3.40.228.10">
    <property type="entry name" value="Dimethylsulfoxide Reductase, domain 2"/>
    <property type="match status" value="1"/>
</dbReference>
<dbReference type="Pfam" id="PF01568">
    <property type="entry name" value="Molydop_binding"/>
    <property type="match status" value="1"/>
</dbReference>
<keyword evidence="5" id="KW-0560">Oxidoreductase</keyword>
<evidence type="ECO:0000256" key="2">
    <source>
        <dbReference type="ARBA" id="ARBA00010312"/>
    </source>
</evidence>
<sequence length="773" mass="84429">MTEQIRRYPSLSHWGAYTAVVEGGRLIACEPFERDSAPSGILRSMPAMVHSPLRVDRPAVRKGWLRDRHLSDGVERGRDGYVEIGWDEALALVHSELQRVRAEHGSEAIFGGSYGWSSAGRLHHARTQTHRFLNAGGGCTNQAGNYSWGTAQFLLPHVIGSYTPVTGRVTDWNSVAGHTRLLIAFGGMPLRNTQITSGGAGDHPAGGQIARARAAGVEFVVISPTRGDVPPGSQARWIPIRPNTDTALMLAMMQALIADGIQDEAFLQTHCVGYAALRDYLMGEADGRPKTPEWAQAICDVPAATIRELARQARQTRSLLTCAWSLQRAHHGEQPYWACVALAAALGHVGLPGGGFAFGHASMNGVGNPRMELAGPAMGSGRNPTGSAIPVARFTDMLLLPGQAYEFNGRESVYPDIRMVYWAGGNPFHHQQDLNRLERAWRRPQTIVAHEIWWTPMARRSDIVLPATTTLERNDIGGSTRDRYVFAMHQALAPVGSSRNDFDIYRELAALGGYEQAFTEGRDEMAWVRHIYESMAQEWRDRGHAAPGFEAFWRRSYTEIPEPARPFVLFEEFRRDPQANPLRTPSGRIELYSEKIAGFGYADCPPHPAWLAPAEWLGASEAARWPLHLLTPQPAGKLHSQMDGGRASVELKIQGREALRISPADAASRGIGQHDVVKVYNARGACLAVALIDADLKPGVVALPTGAWFDPAGEELELHGNPNVLTMDAGTSRLTQGSSAQSALVEVARWHDAAPAVRALELPAIDRLDGGRA</sequence>
<feature type="domain" description="Molybdopterin dinucleotide-binding" evidence="7">
    <location>
        <begin position="627"/>
        <end position="742"/>
    </location>
</feature>
<dbReference type="SUPFAM" id="SSF50692">
    <property type="entry name" value="ADC-like"/>
    <property type="match status" value="1"/>
</dbReference>
<dbReference type="InterPro" id="IPR050612">
    <property type="entry name" value="Prok_Mopterin_Oxidored"/>
</dbReference>
<reference evidence="9 10" key="1">
    <citation type="submission" date="2018-01" db="EMBL/GenBank/DDBJ databases">
        <title>The draft genome of an aniline degradation strain ANB-1.</title>
        <authorList>
            <person name="Zhang L."/>
            <person name="Jiang J."/>
        </authorList>
    </citation>
    <scope>NUCLEOTIDE SEQUENCE [LARGE SCALE GENOMIC DNA]</scope>
    <source>
        <strain evidence="9 10">ANB-1</strain>
    </source>
</reference>
<organism evidence="9 10">
    <name type="scientific">Achromobacter pulmonis</name>
    <dbReference type="NCBI Taxonomy" id="1389932"/>
    <lineage>
        <taxon>Bacteria</taxon>
        <taxon>Pseudomonadati</taxon>
        <taxon>Pseudomonadota</taxon>
        <taxon>Betaproteobacteria</taxon>
        <taxon>Burkholderiales</taxon>
        <taxon>Alcaligenaceae</taxon>
        <taxon>Achromobacter</taxon>
    </lineage>
</organism>
<dbReference type="InterPro" id="IPR006657">
    <property type="entry name" value="MoPterin_dinucl-bd_dom"/>
</dbReference>
<keyword evidence="4" id="KW-0479">Metal-binding</keyword>
<dbReference type="InterPro" id="IPR041460">
    <property type="entry name" value="Molybdopterin_N"/>
</dbReference>
<dbReference type="GO" id="GO:0030288">
    <property type="term" value="C:outer membrane-bounded periplasmic space"/>
    <property type="evidence" value="ECO:0007669"/>
    <property type="project" value="TreeGrafter"/>
</dbReference>
<evidence type="ECO:0000259" key="8">
    <source>
        <dbReference type="Pfam" id="PF18364"/>
    </source>
</evidence>
<evidence type="ECO:0000313" key="10">
    <source>
        <dbReference type="Proteomes" id="UP000235994"/>
    </source>
</evidence>
<dbReference type="InterPro" id="IPR009010">
    <property type="entry name" value="Asp_de-COase-like_dom_sf"/>
</dbReference>
<dbReference type="GO" id="GO:0043546">
    <property type="term" value="F:molybdopterin cofactor binding"/>
    <property type="evidence" value="ECO:0007669"/>
    <property type="project" value="InterPro"/>
</dbReference>
<dbReference type="GO" id="GO:0030151">
    <property type="term" value="F:molybdenum ion binding"/>
    <property type="evidence" value="ECO:0007669"/>
    <property type="project" value="TreeGrafter"/>
</dbReference>
<dbReference type="Gene3D" id="3.40.50.740">
    <property type="match status" value="1"/>
</dbReference>
<evidence type="ECO:0000259" key="6">
    <source>
        <dbReference type="Pfam" id="PF00384"/>
    </source>
</evidence>
<dbReference type="Gene3D" id="2.40.40.20">
    <property type="match status" value="1"/>
</dbReference>
<dbReference type="GO" id="GO:0009061">
    <property type="term" value="P:anaerobic respiration"/>
    <property type="evidence" value="ECO:0007669"/>
    <property type="project" value="TreeGrafter"/>
</dbReference>
<accession>A0A2N8KQQ8</accession>
<dbReference type="RefSeq" id="WP_102771714.1">
    <property type="nucleotide sequence ID" value="NZ_POQS01000001.1"/>
</dbReference>
<comment type="caution">
    <text evidence="9">The sequence shown here is derived from an EMBL/GenBank/DDBJ whole genome shotgun (WGS) entry which is preliminary data.</text>
</comment>
<dbReference type="GO" id="GO:0016740">
    <property type="term" value="F:transferase activity"/>
    <property type="evidence" value="ECO:0007669"/>
    <property type="project" value="UniProtKB-KW"/>
</dbReference>
<evidence type="ECO:0000313" key="9">
    <source>
        <dbReference type="EMBL" id="PND35795.1"/>
    </source>
</evidence>
<dbReference type="EMBL" id="POQS01000001">
    <property type="protein sequence ID" value="PND35795.1"/>
    <property type="molecule type" value="Genomic_DNA"/>
</dbReference>
<proteinExistence type="inferred from homology"/>
<evidence type="ECO:0000256" key="1">
    <source>
        <dbReference type="ARBA" id="ARBA00001942"/>
    </source>
</evidence>
<dbReference type="InterPro" id="IPR006656">
    <property type="entry name" value="Mopterin_OxRdtase"/>
</dbReference>
<dbReference type="Gene3D" id="3.90.55.10">
    <property type="entry name" value="Dimethylsulfoxide Reductase, domain 3"/>
    <property type="match status" value="1"/>
</dbReference>
<protein>
    <submittedName>
        <fullName evidence="9">Asp-tRNA(Asn)/Glu-tRNA(Gln) amidotransferase GatCAB subunit C</fullName>
    </submittedName>
</protein>
<evidence type="ECO:0000259" key="7">
    <source>
        <dbReference type="Pfam" id="PF01568"/>
    </source>
</evidence>
<evidence type="ECO:0000256" key="3">
    <source>
        <dbReference type="ARBA" id="ARBA00022505"/>
    </source>
</evidence>
<dbReference type="GO" id="GO:0016491">
    <property type="term" value="F:oxidoreductase activity"/>
    <property type="evidence" value="ECO:0007669"/>
    <property type="project" value="UniProtKB-KW"/>
</dbReference>
<dbReference type="PANTHER" id="PTHR43742">
    <property type="entry name" value="TRIMETHYLAMINE-N-OXIDE REDUCTASE"/>
    <property type="match status" value="1"/>
</dbReference>
<feature type="domain" description="Molybdopterin oxidoreductase" evidence="6">
    <location>
        <begin position="54"/>
        <end position="509"/>
    </location>
</feature>
<comment type="similarity">
    <text evidence="2">Belongs to the prokaryotic molybdopterin-containing oxidoreductase family.</text>
</comment>
<dbReference type="SUPFAM" id="SSF53706">
    <property type="entry name" value="Formate dehydrogenase/DMSO reductase, domains 1-3"/>
    <property type="match status" value="1"/>
</dbReference>
<evidence type="ECO:0000256" key="4">
    <source>
        <dbReference type="ARBA" id="ARBA00022723"/>
    </source>
</evidence>
<dbReference type="PANTHER" id="PTHR43742:SF10">
    <property type="entry name" value="TRIMETHYLAMINE-N-OXIDE REDUCTASE 2"/>
    <property type="match status" value="1"/>
</dbReference>
<gene>
    <name evidence="9" type="ORF">C1I89_05475</name>
</gene>
<dbReference type="Pfam" id="PF18364">
    <property type="entry name" value="Molybdopterin_N"/>
    <property type="match status" value="1"/>
</dbReference>
<dbReference type="Proteomes" id="UP000235994">
    <property type="component" value="Unassembled WGS sequence"/>
</dbReference>
<dbReference type="Pfam" id="PF00384">
    <property type="entry name" value="Molybdopterin"/>
    <property type="match status" value="1"/>
</dbReference>
<dbReference type="GO" id="GO:0009055">
    <property type="term" value="F:electron transfer activity"/>
    <property type="evidence" value="ECO:0007669"/>
    <property type="project" value="TreeGrafter"/>
</dbReference>
<keyword evidence="10" id="KW-1185">Reference proteome</keyword>
<dbReference type="CDD" id="cd02769">
    <property type="entry name" value="MopB_DMSOR-BSOR-TMAOR"/>
    <property type="match status" value="1"/>
</dbReference>